<keyword evidence="3" id="KW-1185">Reference proteome</keyword>
<dbReference type="EMBL" id="CP122537">
    <property type="protein sequence ID" value="WGH79836.1"/>
    <property type="molecule type" value="Genomic_DNA"/>
</dbReference>
<evidence type="ECO:0000259" key="1">
    <source>
        <dbReference type="Pfam" id="PF14534"/>
    </source>
</evidence>
<dbReference type="RefSeq" id="WP_279966812.1">
    <property type="nucleotide sequence ID" value="NZ_CP122537.1"/>
</dbReference>
<reference evidence="2 3" key="1">
    <citation type="submission" date="2023-04" db="EMBL/GenBank/DDBJ databases">
        <title>Jannaschia ovalis sp. nov., a marine bacterium isolated from sea tidal flat.</title>
        <authorList>
            <person name="Kwon D.Y."/>
            <person name="Kim J.-J."/>
        </authorList>
    </citation>
    <scope>NUCLEOTIDE SEQUENCE [LARGE SCALE GENOMIC DNA]</scope>
    <source>
        <strain evidence="2 3">GRR-S6-38</strain>
    </source>
</reference>
<protein>
    <submittedName>
        <fullName evidence="2">SgcJ/EcaC family oxidoreductase</fullName>
    </submittedName>
</protein>
<name>A0ABY8LEW8_9RHOB</name>
<gene>
    <name evidence="2" type="ORF">P8627_06125</name>
</gene>
<dbReference type="SUPFAM" id="SSF54427">
    <property type="entry name" value="NTF2-like"/>
    <property type="match status" value="1"/>
</dbReference>
<dbReference type="InterPro" id="IPR032710">
    <property type="entry name" value="NTF2-like_dom_sf"/>
</dbReference>
<proteinExistence type="predicted"/>
<evidence type="ECO:0000313" key="3">
    <source>
        <dbReference type="Proteomes" id="UP001243420"/>
    </source>
</evidence>
<dbReference type="Proteomes" id="UP001243420">
    <property type="component" value="Chromosome"/>
</dbReference>
<organism evidence="2 3">
    <name type="scientific">Jannaschia ovalis</name>
    <dbReference type="NCBI Taxonomy" id="3038773"/>
    <lineage>
        <taxon>Bacteria</taxon>
        <taxon>Pseudomonadati</taxon>
        <taxon>Pseudomonadota</taxon>
        <taxon>Alphaproteobacteria</taxon>
        <taxon>Rhodobacterales</taxon>
        <taxon>Roseobacteraceae</taxon>
        <taxon>Jannaschia</taxon>
    </lineage>
</organism>
<accession>A0ABY8LEW8</accession>
<feature type="domain" description="DUF4440" evidence="1">
    <location>
        <begin position="12"/>
        <end position="117"/>
    </location>
</feature>
<evidence type="ECO:0000313" key="2">
    <source>
        <dbReference type="EMBL" id="WGH79836.1"/>
    </source>
</evidence>
<dbReference type="Gene3D" id="3.10.450.50">
    <property type="match status" value="1"/>
</dbReference>
<sequence>MVPAPSDFVPAFIAAWMARDGDALGALFAEDADFVNVTGIWWRDRAAIAKAHGYALRSFFANTRLSAGTVTIRDLGDVAVIHARMALQGQTAPDGTEAGARRTIFSFVLHRRDDGWTCVSAQNTDVVPGAETHLAHGGTLTPTDYR</sequence>
<dbReference type="InterPro" id="IPR027843">
    <property type="entry name" value="DUF4440"/>
</dbReference>
<dbReference type="NCBIfam" id="TIGR02246">
    <property type="entry name" value="SgcJ/EcaC family oxidoreductase"/>
    <property type="match status" value="1"/>
</dbReference>
<dbReference type="InterPro" id="IPR011944">
    <property type="entry name" value="Steroid_delta5-4_isomerase"/>
</dbReference>
<dbReference type="Pfam" id="PF14534">
    <property type="entry name" value="DUF4440"/>
    <property type="match status" value="1"/>
</dbReference>